<comment type="caution">
    <text evidence="2">The sequence shown here is derived from an EMBL/GenBank/DDBJ whole genome shotgun (WGS) entry which is preliminary data.</text>
</comment>
<feature type="region of interest" description="Disordered" evidence="1">
    <location>
        <begin position="282"/>
        <end position="315"/>
    </location>
</feature>
<dbReference type="Proteomes" id="UP001295684">
    <property type="component" value="Unassembled WGS sequence"/>
</dbReference>
<evidence type="ECO:0000313" key="3">
    <source>
        <dbReference type="Proteomes" id="UP001295684"/>
    </source>
</evidence>
<protein>
    <submittedName>
        <fullName evidence="2">Uncharacterized protein</fullName>
    </submittedName>
</protein>
<name>A0AAD1UKX9_EUPCR</name>
<evidence type="ECO:0000256" key="1">
    <source>
        <dbReference type="SAM" id="MobiDB-lite"/>
    </source>
</evidence>
<dbReference type="AlphaFoldDB" id="A0AAD1UKX9"/>
<organism evidence="2 3">
    <name type="scientific">Euplotes crassus</name>
    <dbReference type="NCBI Taxonomy" id="5936"/>
    <lineage>
        <taxon>Eukaryota</taxon>
        <taxon>Sar</taxon>
        <taxon>Alveolata</taxon>
        <taxon>Ciliophora</taxon>
        <taxon>Intramacronucleata</taxon>
        <taxon>Spirotrichea</taxon>
        <taxon>Hypotrichia</taxon>
        <taxon>Euplotida</taxon>
        <taxon>Euplotidae</taxon>
        <taxon>Moneuplotes</taxon>
    </lineage>
</organism>
<proteinExistence type="predicted"/>
<keyword evidence="3" id="KW-1185">Reference proteome</keyword>
<dbReference type="EMBL" id="CAMPGE010008301">
    <property type="protein sequence ID" value="CAI2367204.1"/>
    <property type="molecule type" value="Genomic_DNA"/>
</dbReference>
<evidence type="ECO:0000313" key="2">
    <source>
        <dbReference type="EMBL" id="CAI2367204.1"/>
    </source>
</evidence>
<accession>A0AAD1UKX9</accession>
<reference evidence="2" key="1">
    <citation type="submission" date="2023-07" db="EMBL/GenBank/DDBJ databases">
        <authorList>
            <consortium name="AG Swart"/>
            <person name="Singh M."/>
            <person name="Singh A."/>
            <person name="Seah K."/>
            <person name="Emmerich C."/>
        </authorList>
    </citation>
    <scope>NUCLEOTIDE SEQUENCE</scope>
    <source>
        <strain evidence="2">DP1</strain>
    </source>
</reference>
<gene>
    <name evidence="2" type="ORF">ECRASSUSDP1_LOCUS8482</name>
</gene>
<sequence>MESYSIENIQSFFERNNIQARIKANYMNKKNMCINIKTIGLDKKDLFESCAPIYTCNDISNIFSPSHKKTKKKRKTSVNKRKFKKTIRKSEISRKCRKSEDRKHTLPKGIQRVFDEVKFNNSEIPPIRVKKYNTPVVRESTRASSVVNILPNVARSSIIKAQDPNIELATIKGVSKQLNKSIFPCPLGTYKTEDSRKYRRDVNSSLKVTSNFGDIIYENYEISSRIKNHPIINHRRVPGLEKIRSLGSDIRNRSLRDKRHSVPMKISMNPHVNYKGISSIIKKQPKSNKNKEKKEMTEFDDLGPWESDNHSYSDF</sequence>